<keyword evidence="2" id="KW-1185">Reference proteome</keyword>
<dbReference type="AlphaFoldDB" id="A0A2A9D4T7"/>
<dbReference type="OrthoDB" id="5123533at2"/>
<gene>
    <name evidence="1" type="ORF">ATL40_2965</name>
</gene>
<dbReference type="EMBL" id="PDJD01000001">
    <property type="protein sequence ID" value="PFG21336.1"/>
    <property type="molecule type" value="Genomic_DNA"/>
</dbReference>
<accession>A0A2A9D4T7</accession>
<protein>
    <submittedName>
        <fullName evidence="1">Uncharacterized protein</fullName>
    </submittedName>
</protein>
<dbReference type="Proteomes" id="UP000224915">
    <property type="component" value="Unassembled WGS sequence"/>
</dbReference>
<reference evidence="1 2" key="1">
    <citation type="submission" date="2017-10" db="EMBL/GenBank/DDBJ databases">
        <title>Sequencing the genomes of 1000 actinobacteria strains.</title>
        <authorList>
            <person name="Klenk H.-P."/>
        </authorList>
    </citation>
    <scope>NUCLEOTIDE SEQUENCE [LARGE SCALE GENOMIC DNA]</scope>
    <source>
        <strain evidence="1 2">DSM 21801</strain>
    </source>
</reference>
<dbReference type="RefSeq" id="WP_098470174.1">
    <property type="nucleotide sequence ID" value="NZ_PDJD01000001.1"/>
</dbReference>
<name>A0A2A9D4T7_9MICO</name>
<evidence type="ECO:0000313" key="1">
    <source>
        <dbReference type="EMBL" id="PFG21336.1"/>
    </source>
</evidence>
<proteinExistence type="predicted"/>
<organism evidence="1 2">
    <name type="scientific">Serinibacter salmoneus</name>
    <dbReference type="NCBI Taxonomy" id="556530"/>
    <lineage>
        <taxon>Bacteria</taxon>
        <taxon>Bacillati</taxon>
        <taxon>Actinomycetota</taxon>
        <taxon>Actinomycetes</taxon>
        <taxon>Micrococcales</taxon>
        <taxon>Beutenbergiaceae</taxon>
        <taxon>Serinibacter</taxon>
    </lineage>
</organism>
<comment type="caution">
    <text evidence="1">The sequence shown here is derived from an EMBL/GenBank/DDBJ whole genome shotgun (WGS) entry which is preliminary data.</text>
</comment>
<evidence type="ECO:0000313" key="2">
    <source>
        <dbReference type="Proteomes" id="UP000224915"/>
    </source>
</evidence>
<sequence>MDSGDNWSLTYLVPGDPVTVTEALRGEMDSAGFEEISSWQAEDASATVMEGNGYTVSLMTADAPDSEGTSVTYTVTQQS</sequence>